<sequence>MINTAPGFKQIFLQCVVLLKSERREALINVRDFCLICPASLMMIHYLFPPPPTVLQLRLQQRRTREQLADQGIMPPLKSPAAFHEQRKSLERSKYWINSVFTAEPATEGPAHDSQTKLKRARLADNLNERIALRPGPLELVEKNIIPVDSTVKEAAMKVNHGKFPQQEDSYAFEEDSSSESLSPDQPHSEESQSSAEALTENKSSGSSSPTLTNTEHGSQNKDSSAQNQEENMTNSQETPPIPVPAIVKSKMSEKNRHKKPKDIKPKVKKLKYHQYIPPDQKAEKSPPPQMDSAYARLLQQQQLFLQLQILSQQKHQQNSHSHSHSHQQQSFSYQTLNQNTLNNVQTSSSSSSPVKSSYCNPSISPVRPGPLPANLDDLKVSELRQQLRIRGLPVSGTKTALIERLRPFKDSSCTSPATSTDVSTAAFPVTPTGSLSSYQSHGAGFYPFCSSGSTPPISPASSDLSVSGSLPDSFSDVTMSSPQFGLQPSPAQLSADEGALGPDAEKDKMLVEKQKVIEELTWKLHQEQRQVEELRMQLHKRKRMQDCPAPPPPPPQHMMHLQPPVQMQQFYGVSVKQEQVASSCPLAAKQMKSSASSNCMAHCDLHTAPHCMEPPSSGSPAGLSAFLSPQCSPEDSPVTKPSSSPSSPGQPYLLRDSHTLPQNASRATRNIQLQQKSAGQPASCSFPSDQRNLQPLYHHSPSENNISARGSTKAKSGSMQQKEALSLSPRHVEPKSPTSSTAFCSADPPASGSKGPPCYEDAVKQSLFLVSLSCFKEMPANAKEERSPVTKVVPHLTVSPKFHRHYSHMSPSMLAYDHAAAHGDAHLEALLNPMNRTQGDAPILKMPAEDGRLEEPGDGFNSRDMMDTPVSPTAGKISAVAAEGHGLGMTFAESPWETMEWLDLTPPSSATAFHNGLPPSGPSIFNTEFLDVTDISLNSAMDLHLEHW</sequence>
<evidence type="ECO:0000256" key="5">
    <source>
        <dbReference type="ARBA" id="ARBA00023163"/>
    </source>
</evidence>
<keyword evidence="4 8" id="KW-0175">Coiled coil</keyword>
<evidence type="ECO:0000256" key="7">
    <source>
        <dbReference type="PROSITE-ProRule" id="PRU00401"/>
    </source>
</evidence>
<feature type="compositionally biased region" description="Polar residues" evidence="9">
    <location>
        <begin position="192"/>
        <end position="239"/>
    </location>
</feature>
<feature type="region of interest" description="Disordered" evidence="9">
    <location>
        <begin position="673"/>
        <end position="758"/>
    </location>
</feature>
<feature type="region of interest" description="Disordered" evidence="9">
    <location>
        <begin position="162"/>
        <end position="271"/>
    </location>
</feature>
<dbReference type="InterPro" id="IPR004018">
    <property type="entry name" value="RPEL_repeat"/>
</dbReference>
<evidence type="ECO:0000256" key="2">
    <source>
        <dbReference type="ARBA" id="ARBA00022737"/>
    </source>
</evidence>
<proteinExistence type="predicted"/>
<dbReference type="Gene3D" id="6.10.150.10">
    <property type="match status" value="1"/>
</dbReference>
<dbReference type="Pfam" id="PF02037">
    <property type="entry name" value="SAP"/>
    <property type="match status" value="1"/>
</dbReference>
<comment type="subcellular location">
    <subcellularLocation>
        <location evidence="1">Nucleus</location>
    </subcellularLocation>
</comment>
<feature type="compositionally biased region" description="Polar residues" evidence="9">
    <location>
        <begin position="458"/>
        <end position="493"/>
    </location>
</feature>
<dbReference type="SMART" id="SM00513">
    <property type="entry name" value="SAP"/>
    <property type="match status" value="1"/>
</dbReference>
<reference evidence="11 12" key="1">
    <citation type="submission" date="2022-01" db="EMBL/GenBank/DDBJ databases">
        <title>A high-quality chromosome-level genome assembly of rohu carp, Labeo rohita.</title>
        <authorList>
            <person name="Arick M.A. II"/>
            <person name="Hsu C.-Y."/>
            <person name="Magbanua Z."/>
            <person name="Pechanova O."/>
            <person name="Grover C."/>
            <person name="Miller E."/>
            <person name="Thrash A."/>
            <person name="Ezzel L."/>
            <person name="Alam S."/>
            <person name="Benzie J."/>
            <person name="Hamilton M."/>
            <person name="Karsi A."/>
            <person name="Lawrence M.L."/>
            <person name="Peterson D.G."/>
        </authorList>
    </citation>
    <scope>NUCLEOTIDE SEQUENCE [LARGE SCALE GENOMIC DNA]</scope>
    <source>
        <strain evidence="12">BAU-BD-2019</strain>
        <tissue evidence="11">Blood</tissue>
    </source>
</reference>
<evidence type="ECO:0000256" key="1">
    <source>
        <dbReference type="ARBA" id="ARBA00004123"/>
    </source>
</evidence>
<feature type="compositionally biased region" description="Polar residues" evidence="9">
    <location>
        <begin position="703"/>
        <end position="724"/>
    </location>
</feature>
<keyword evidence="2" id="KW-0677">Repeat</keyword>
<feature type="compositionally biased region" description="Polar residues" evidence="9">
    <location>
        <begin position="673"/>
        <end position="694"/>
    </location>
</feature>
<evidence type="ECO:0000256" key="8">
    <source>
        <dbReference type="SAM" id="Coils"/>
    </source>
</evidence>
<keyword evidence="5" id="KW-0804">Transcription</keyword>
<dbReference type="PANTHER" id="PTHR22793">
    <property type="entry name" value="MYOCARDIN-RELATED TRANSCRIPTION FACTOR-RELATED"/>
    <property type="match status" value="1"/>
</dbReference>
<keyword evidence="6" id="KW-0539">Nucleus</keyword>
<comment type="caution">
    <text evidence="11">The sequence shown here is derived from an EMBL/GenBank/DDBJ whole genome shotgun (WGS) entry which is preliminary data.</text>
</comment>
<evidence type="ECO:0000256" key="3">
    <source>
        <dbReference type="ARBA" id="ARBA00023015"/>
    </source>
</evidence>
<organism evidence="11 12">
    <name type="scientific">Labeo rohita</name>
    <name type="common">Indian major carp</name>
    <name type="synonym">Cyprinus rohita</name>
    <dbReference type="NCBI Taxonomy" id="84645"/>
    <lineage>
        <taxon>Eukaryota</taxon>
        <taxon>Metazoa</taxon>
        <taxon>Chordata</taxon>
        <taxon>Craniata</taxon>
        <taxon>Vertebrata</taxon>
        <taxon>Euteleostomi</taxon>
        <taxon>Actinopterygii</taxon>
        <taxon>Neopterygii</taxon>
        <taxon>Teleostei</taxon>
        <taxon>Ostariophysi</taxon>
        <taxon>Cypriniformes</taxon>
        <taxon>Cyprinidae</taxon>
        <taxon>Labeoninae</taxon>
        <taxon>Labeonini</taxon>
        <taxon>Labeo</taxon>
    </lineage>
</organism>
<dbReference type="SMART" id="SM00707">
    <property type="entry name" value="RPEL"/>
    <property type="match status" value="2"/>
</dbReference>
<protein>
    <submittedName>
        <fullName evidence="11">Myocardin</fullName>
    </submittedName>
</protein>
<feature type="compositionally biased region" description="Low complexity" evidence="9">
    <location>
        <begin position="343"/>
        <end position="363"/>
    </location>
</feature>
<evidence type="ECO:0000313" key="12">
    <source>
        <dbReference type="Proteomes" id="UP000830375"/>
    </source>
</evidence>
<keyword evidence="3" id="KW-0805">Transcription regulation</keyword>
<keyword evidence="12" id="KW-1185">Reference proteome</keyword>
<evidence type="ECO:0000256" key="9">
    <source>
        <dbReference type="SAM" id="MobiDB-lite"/>
    </source>
</evidence>
<dbReference type="SUPFAM" id="SSF68906">
    <property type="entry name" value="SAP domain"/>
    <property type="match status" value="1"/>
</dbReference>
<feature type="repeat" description="RPEL" evidence="7">
    <location>
        <begin position="125"/>
        <end position="150"/>
    </location>
</feature>
<dbReference type="EMBL" id="JACTAM010000012">
    <property type="protein sequence ID" value="KAI2658807.1"/>
    <property type="molecule type" value="Genomic_DNA"/>
</dbReference>
<feature type="region of interest" description="Disordered" evidence="9">
    <location>
        <begin position="458"/>
        <end position="501"/>
    </location>
</feature>
<dbReference type="Gene3D" id="1.10.720.30">
    <property type="entry name" value="SAP domain"/>
    <property type="match status" value="1"/>
</dbReference>
<dbReference type="InterPro" id="IPR003034">
    <property type="entry name" value="SAP_dom"/>
</dbReference>
<dbReference type="InterPro" id="IPR036361">
    <property type="entry name" value="SAP_dom_sf"/>
</dbReference>
<evidence type="ECO:0000256" key="4">
    <source>
        <dbReference type="ARBA" id="ARBA00023054"/>
    </source>
</evidence>
<feature type="coiled-coil region" evidence="8">
    <location>
        <begin position="511"/>
        <end position="545"/>
    </location>
</feature>
<feature type="compositionally biased region" description="Basic residues" evidence="9">
    <location>
        <begin position="256"/>
        <end position="271"/>
    </location>
</feature>
<dbReference type="PANTHER" id="PTHR22793:SF11">
    <property type="entry name" value="MYOCARDIN"/>
    <property type="match status" value="1"/>
</dbReference>
<accession>A0ABQ8M7F4</accession>
<dbReference type="PROSITE" id="PS51073">
    <property type="entry name" value="RPEL"/>
    <property type="match status" value="2"/>
</dbReference>
<feature type="repeat" description="RPEL" evidence="7">
    <location>
        <begin position="53"/>
        <end position="78"/>
    </location>
</feature>
<feature type="compositionally biased region" description="Low complexity" evidence="9">
    <location>
        <begin position="616"/>
        <end position="629"/>
    </location>
</feature>
<feature type="domain" description="SAP" evidence="10">
    <location>
        <begin position="376"/>
        <end position="410"/>
    </location>
</feature>
<dbReference type="PROSITE" id="PS50800">
    <property type="entry name" value="SAP"/>
    <property type="match status" value="1"/>
</dbReference>
<evidence type="ECO:0000313" key="11">
    <source>
        <dbReference type="EMBL" id="KAI2658807.1"/>
    </source>
</evidence>
<name>A0ABQ8M7F4_LABRO</name>
<gene>
    <name evidence="11" type="ORF">H4Q32_016946</name>
</gene>
<evidence type="ECO:0000259" key="10">
    <source>
        <dbReference type="PROSITE" id="PS50800"/>
    </source>
</evidence>
<evidence type="ECO:0000256" key="6">
    <source>
        <dbReference type="ARBA" id="ARBA00023242"/>
    </source>
</evidence>
<feature type="region of interest" description="Disordered" evidence="9">
    <location>
        <begin position="343"/>
        <end position="371"/>
    </location>
</feature>
<dbReference type="Proteomes" id="UP000830375">
    <property type="component" value="Unassembled WGS sequence"/>
</dbReference>
<dbReference type="InterPro" id="IPR043451">
    <property type="entry name" value="Myocardin-like"/>
</dbReference>
<dbReference type="Gene3D" id="6.10.140.2040">
    <property type="match status" value="1"/>
</dbReference>
<feature type="region of interest" description="Disordered" evidence="9">
    <location>
        <begin position="614"/>
        <end position="657"/>
    </location>
</feature>